<keyword evidence="9" id="KW-1185">Reference proteome</keyword>
<evidence type="ECO:0000256" key="1">
    <source>
        <dbReference type="ARBA" id="ARBA00004141"/>
    </source>
</evidence>
<feature type="transmembrane region" description="Helical" evidence="7">
    <location>
        <begin position="537"/>
        <end position="558"/>
    </location>
</feature>
<feature type="transmembrane region" description="Helical" evidence="7">
    <location>
        <begin position="277"/>
        <end position="299"/>
    </location>
</feature>
<dbReference type="GO" id="GO:1990961">
    <property type="term" value="P:xenobiotic detoxification by transmembrane export across the plasma membrane"/>
    <property type="evidence" value="ECO:0007669"/>
    <property type="project" value="InterPro"/>
</dbReference>
<comment type="caution">
    <text evidence="8">The sequence shown here is derived from an EMBL/GenBank/DDBJ whole genome shotgun (WGS) entry which is preliminary data.</text>
</comment>
<feature type="transmembrane region" description="Helical" evidence="7">
    <location>
        <begin position="208"/>
        <end position="224"/>
    </location>
</feature>
<evidence type="ECO:0000256" key="4">
    <source>
        <dbReference type="ARBA" id="ARBA00022989"/>
    </source>
</evidence>
<evidence type="ECO:0008006" key="10">
    <source>
        <dbReference type="Google" id="ProtNLM"/>
    </source>
</evidence>
<evidence type="ECO:0000256" key="6">
    <source>
        <dbReference type="SAM" id="MobiDB-lite"/>
    </source>
</evidence>
<feature type="compositionally biased region" description="Low complexity" evidence="6">
    <location>
        <begin position="64"/>
        <end position="82"/>
    </location>
</feature>
<evidence type="ECO:0000313" key="8">
    <source>
        <dbReference type="EMBL" id="KAF5318798.1"/>
    </source>
</evidence>
<name>A0A8H5B945_9AGAR</name>
<dbReference type="GO" id="GO:0016020">
    <property type="term" value="C:membrane"/>
    <property type="evidence" value="ECO:0007669"/>
    <property type="project" value="UniProtKB-SubCell"/>
</dbReference>
<evidence type="ECO:0000313" key="9">
    <source>
        <dbReference type="Proteomes" id="UP000567179"/>
    </source>
</evidence>
<evidence type="ECO:0000256" key="5">
    <source>
        <dbReference type="ARBA" id="ARBA00023136"/>
    </source>
</evidence>
<evidence type="ECO:0000256" key="7">
    <source>
        <dbReference type="SAM" id="Phobius"/>
    </source>
</evidence>
<dbReference type="Proteomes" id="UP000567179">
    <property type="component" value="Unassembled WGS sequence"/>
</dbReference>
<evidence type="ECO:0000256" key="2">
    <source>
        <dbReference type="ARBA" id="ARBA00010199"/>
    </source>
</evidence>
<feature type="transmembrane region" description="Helical" evidence="7">
    <location>
        <begin position="137"/>
        <end position="161"/>
    </location>
</feature>
<accession>A0A8H5B945</accession>
<dbReference type="AlphaFoldDB" id="A0A8H5B945"/>
<dbReference type="Pfam" id="PF01554">
    <property type="entry name" value="MatE"/>
    <property type="match status" value="2"/>
</dbReference>
<keyword evidence="3 7" id="KW-0812">Transmembrane</keyword>
<dbReference type="OrthoDB" id="2126698at2759"/>
<reference evidence="8 9" key="1">
    <citation type="journal article" date="2020" name="ISME J.">
        <title>Uncovering the hidden diversity of litter-decomposition mechanisms in mushroom-forming fungi.</title>
        <authorList>
            <person name="Floudas D."/>
            <person name="Bentzer J."/>
            <person name="Ahren D."/>
            <person name="Johansson T."/>
            <person name="Persson P."/>
            <person name="Tunlid A."/>
        </authorList>
    </citation>
    <scope>NUCLEOTIDE SEQUENCE [LARGE SCALE GENOMIC DNA]</scope>
    <source>
        <strain evidence="8 9">CBS 101986</strain>
    </source>
</reference>
<comment type="similarity">
    <text evidence="2">Belongs to the multi antimicrobial extrusion (MATE) (TC 2.A.66.1) family.</text>
</comment>
<dbReference type="PANTHER" id="PTHR11206">
    <property type="entry name" value="MULTIDRUG RESISTANCE PROTEIN"/>
    <property type="match status" value="1"/>
</dbReference>
<proteinExistence type="inferred from homology"/>
<feature type="transmembrane region" description="Helical" evidence="7">
    <location>
        <begin position="478"/>
        <end position="499"/>
    </location>
</feature>
<evidence type="ECO:0000256" key="3">
    <source>
        <dbReference type="ARBA" id="ARBA00022692"/>
    </source>
</evidence>
<feature type="transmembrane region" description="Helical" evidence="7">
    <location>
        <begin position="434"/>
        <end position="458"/>
    </location>
</feature>
<protein>
    <recommendedName>
        <fullName evidence="10">MATE efflux family protein</fullName>
    </recommendedName>
</protein>
<dbReference type="InterPro" id="IPR045069">
    <property type="entry name" value="MATE_euk"/>
</dbReference>
<keyword evidence="5 7" id="KW-0472">Membrane</keyword>
<dbReference type="GO" id="GO:0015297">
    <property type="term" value="F:antiporter activity"/>
    <property type="evidence" value="ECO:0007669"/>
    <property type="project" value="InterPro"/>
</dbReference>
<feature type="compositionally biased region" description="Acidic residues" evidence="6">
    <location>
        <begin position="35"/>
        <end position="44"/>
    </location>
</feature>
<dbReference type="EMBL" id="JAACJJ010000030">
    <property type="protein sequence ID" value="KAF5318798.1"/>
    <property type="molecule type" value="Genomic_DNA"/>
</dbReference>
<dbReference type="NCBIfam" id="TIGR00797">
    <property type="entry name" value="matE"/>
    <property type="match status" value="1"/>
</dbReference>
<feature type="region of interest" description="Disordered" evidence="6">
    <location>
        <begin position="25"/>
        <end position="107"/>
    </location>
</feature>
<dbReference type="GO" id="GO:0042910">
    <property type="term" value="F:xenobiotic transmembrane transporter activity"/>
    <property type="evidence" value="ECO:0007669"/>
    <property type="project" value="InterPro"/>
</dbReference>
<comment type="subcellular location">
    <subcellularLocation>
        <location evidence="1">Membrane</location>
        <topology evidence="1">Multi-pass membrane protein</topology>
    </subcellularLocation>
</comment>
<organism evidence="8 9">
    <name type="scientific">Psilocybe cf. subviscida</name>
    <dbReference type="NCBI Taxonomy" id="2480587"/>
    <lineage>
        <taxon>Eukaryota</taxon>
        <taxon>Fungi</taxon>
        <taxon>Dikarya</taxon>
        <taxon>Basidiomycota</taxon>
        <taxon>Agaricomycotina</taxon>
        <taxon>Agaricomycetes</taxon>
        <taxon>Agaricomycetidae</taxon>
        <taxon>Agaricales</taxon>
        <taxon>Agaricineae</taxon>
        <taxon>Strophariaceae</taxon>
        <taxon>Psilocybe</taxon>
    </lineage>
</organism>
<dbReference type="CDD" id="cd13132">
    <property type="entry name" value="MATE_eukaryotic"/>
    <property type="match status" value="1"/>
</dbReference>
<dbReference type="InterPro" id="IPR002528">
    <property type="entry name" value="MATE_fam"/>
</dbReference>
<gene>
    <name evidence="8" type="ORF">D9619_010788</name>
</gene>
<keyword evidence="4 7" id="KW-1133">Transmembrane helix</keyword>
<feature type="transmembrane region" description="Helical" evidence="7">
    <location>
        <begin position="511"/>
        <end position="531"/>
    </location>
</feature>
<feature type="transmembrane region" description="Helical" evidence="7">
    <location>
        <begin position="311"/>
        <end position="334"/>
    </location>
</feature>
<sequence>MSSTYAHYQGPSSMPSDYAIVSRMNAHRSGTNINEPDDDHDDETIAPHRRPAHPTLAPSSHCYPEPTSPASSSSSVTAEAPVRISERTPLLSNPPIPRIEEPIDREDVDESGTALAMFKEELLILTKYSLPVFGTHLLEYSLVIVSVISIGHISTTALAAISLGSMTASVTGFSILQGLASALDTVLPSAWTSSQPHLVGVWAQRMTVVMLAALVPMFIIWFNAERLLISLKQDPDVAQLAAVYLRYVSLGLPAYAFNCISRRYFQSQVHARSYTCLFAVPTRIVCIVAPFNALLNYLLVWGPEPIRLGFIGAPIATAISFNLIAALSTAYGILYTAQTGAWAPINLARILKPGPLGVIFRLGLSGVGQTASEWWAWELVALEASLLGPVALATQSVLLVSSSTTYQAPFALSVATAVRIGNLLGEGKSRRAGVAANTSIAMAFFIACFTSALFLIFRKKWGYIFNNDPEVIELVADIMPLVALFQVFDGLAGVSGGVLRAQGKQFVGAMLNLSAYYVFGIPIGIYLAFSWKLGVHGLWLGLTFSLVYSAVIGTWICFRSNWPKEVRKVVARLKEEERVRVLEIESAGDICEDGVEHGGRDGERAKLLSAED</sequence>